<dbReference type="OrthoDB" id="9790865at2"/>
<comment type="caution">
    <text evidence="2">The sequence shown here is derived from an EMBL/GenBank/DDBJ whole genome shotgun (WGS) entry which is preliminary data.</text>
</comment>
<dbReference type="InterPro" id="IPR050276">
    <property type="entry name" value="MshD_Acetyltransferase"/>
</dbReference>
<accession>A0A179B2R1</accession>
<dbReference type="InterPro" id="IPR000182">
    <property type="entry name" value="GNAT_dom"/>
</dbReference>
<sequence>MRAATLANMNWTGSRRFTYADIDSTPEFSHYFRFDESSGDFGLAAESNGRLVGLAWLTFFDATDPGFGYIADGVPELSISVWDGYRRRGVGRSLLRALLGEAQNRRVERVSLSVEEGNGAVNLYKQCGFAPVEGNPYNAYIVDLESRA</sequence>
<dbReference type="STRING" id="1823756.A4H34_02045"/>
<protein>
    <submittedName>
        <fullName evidence="2">Acetyltransferase</fullName>
    </submittedName>
</protein>
<dbReference type="CDD" id="cd04301">
    <property type="entry name" value="NAT_SF"/>
    <property type="match status" value="1"/>
</dbReference>
<dbReference type="SUPFAM" id="SSF55729">
    <property type="entry name" value="Acyl-CoA N-acyltransferases (Nat)"/>
    <property type="match status" value="1"/>
</dbReference>
<dbReference type="GO" id="GO:0008999">
    <property type="term" value="F:protein-N-terminal-alanine acetyltransferase activity"/>
    <property type="evidence" value="ECO:0007669"/>
    <property type="project" value="TreeGrafter"/>
</dbReference>
<dbReference type="Proteomes" id="UP000078368">
    <property type="component" value="Unassembled WGS sequence"/>
</dbReference>
<dbReference type="InterPro" id="IPR016181">
    <property type="entry name" value="Acyl_CoA_acyltransferase"/>
</dbReference>
<reference evidence="2 3" key="1">
    <citation type="submission" date="2016-04" db="EMBL/GenBank/DDBJ databases">
        <title>Peptidophaga gingivicola gen. nov., sp. nov., isolated from human subgingival plaque.</title>
        <authorList>
            <person name="Beall C.J."/>
            <person name="Mokrzan E.M."/>
            <person name="Griffen A.L."/>
            <person name="Leys E.J."/>
        </authorList>
    </citation>
    <scope>NUCLEOTIDE SEQUENCE [LARGE SCALE GENOMIC DNA]</scope>
    <source>
        <strain evidence="2 3">BA112</strain>
    </source>
</reference>
<evidence type="ECO:0000313" key="2">
    <source>
        <dbReference type="EMBL" id="OAP85987.1"/>
    </source>
</evidence>
<dbReference type="AlphaFoldDB" id="A0A179B2R1"/>
<keyword evidence="3" id="KW-1185">Reference proteome</keyword>
<dbReference type="PANTHER" id="PTHR43617:SF20">
    <property type="entry name" value="N-ALPHA-ACETYLTRANSFERASE RIMI"/>
    <property type="match status" value="1"/>
</dbReference>
<dbReference type="PANTHER" id="PTHR43617">
    <property type="entry name" value="L-AMINO ACID N-ACETYLTRANSFERASE"/>
    <property type="match status" value="1"/>
</dbReference>
<dbReference type="PROSITE" id="PS51186">
    <property type="entry name" value="GNAT"/>
    <property type="match status" value="1"/>
</dbReference>
<evidence type="ECO:0000259" key="1">
    <source>
        <dbReference type="PROSITE" id="PS51186"/>
    </source>
</evidence>
<name>A0A179B2R1_9ACTO</name>
<evidence type="ECO:0000313" key="3">
    <source>
        <dbReference type="Proteomes" id="UP000078368"/>
    </source>
</evidence>
<dbReference type="Gene3D" id="3.40.630.30">
    <property type="match status" value="1"/>
</dbReference>
<gene>
    <name evidence="2" type="ORF">A4H34_02045</name>
</gene>
<feature type="domain" description="N-acetyltransferase" evidence="1">
    <location>
        <begin position="1"/>
        <end position="148"/>
    </location>
</feature>
<keyword evidence="2" id="KW-0808">Transferase</keyword>
<dbReference type="Pfam" id="PF00583">
    <property type="entry name" value="Acetyltransf_1"/>
    <property type="match status" value="1"/>
</dbReference>
<organism evidence="2 3">
    <name type="scientific">Peptidiphaga gingivicola</name>
    <dbReference type="NCBI Taxonomy" id="2741497"/>
    <lineage>
        <taxon>Bacteria</taxon>
        <taxon>Bacillati</taxon>
        <taxon>Actinomycetota</taxon>
        <taxon>Actinomycetes</taxon>
        <taxon>Actinomycetales</taxon>
        <taxon>Actinomycetaceae</taxon>
        <taxon>Peptidiphaga</taxon>
    </lineage>
</organism>
<dbReference type="EMBL" id="LVZK01000001">
    <property type="protein sequence ID" value="OAP85987.1"/>
    <property type="molecule type" value="Genomic_DNA"/>
</dbReference>
<proteinExistence type="predicted"/>